<organism evidence="3 4">
    <name type="scientific">Perkinsus chesapeaki</name>
    <name type="common">Clam parasite</name>
    <name type="synonym">Perkinsus andrewsi</name>
    <dbReference type="NCBI Taxonomy" id="330153"/>
    <lineage>
        <taxon>Eukaryota</taxon>
        <taxon>Sar</taxon>
        <taxon>Alveolata</taxon>
        <taxon>Perkinsozoa</taxon>
        <taxon>Perkinsea</taxon>
        <taxon>Perkinsida</taxon>
        <taxon>Perkinsidae</taxon>
        <taxon>Perkinsus</taxon>
    </lineage>
</organism>
<dbReference type="Proteomes" id="UP000591131">
    <property type="component" value="Unassembled WGS sequence"/>
</dbReference>
<feature type="coiled-coil region" evidence="1">
    <location>
        <begin position="89"/>
        <end position="257"/>
    </location>
</feature>
<evidence type="ECO:0000256" key="1">
    <source>
        <dbReference type="SAM" id="Coils"/>
    </source>
</evidence>
<reference evidence="3 4" key="1">
    <citation type="submission" date="2020-04" db="EMBL/GenBank/DDBJ databases">
        <title>Perkinsus chesapeaki whole genome sequence.</title>
        <authorList>
            <person name="Bogema D.R."/>
        </authorList>
    </citation>
    <scope>NUCLEOTIDE SEQUENCE [LARGE SCALE GENOMIC DNA]</scope>
    <source>
        <strain evidence="3">ATCC PRA-425</strain>
    </source>
</reference>
<dbReference type="Pfam" id="PF13851">
    <property type="entry name" value="GAS"/>
    <property type="match status" value="1"/>
</dbReference>
<dbReference type="InterPro" id="IPR025593">
    <property type="entry name" value="GAS8_dom"/>
</dbReference>
<sequence length="280" mass="32256">DERVLHLRQDYDRKARDLMQKYALRMRDIRDDCENKRKAELQRVEASKNREEIKAYYGDITSSNLELIKRLKEEHAELRKREMADAKLMRELKRKNAALSDPLKRAKSEVEELKETHARYLEDKRKIGVLKDEIAEQEKTLAAHSFKLAVLEQQLEAVSSERDTVVEQFQSMVYEVQQKSGMKNLLLEKKLENLEESLEVADAQVSELMMSAGGGPAAAEGVSRKLDSVMANKNDAISGLQEERRRLQEAHAQLVRSFESKLAEYGVPREDLGFEPRLVA</sequence>
<gene>
    <name evidence="3" type="primary">GAS8_1</name>
    <name evidence="3" type="ORF">FOL47_000444</name>
</gene>
<dbReference type="PANTHER" id="PTHR31543:SF1">
    <property type="entry name" value="HECT DOMAIN-CONTAINING PROTEIN"/>
    <property type="match status" value="1"/>
</dbReference>
<dbReference type="EMBL" id="JAAPAO010001070">
    <property type="protein sequence ID" value="KAF4651392.1"/>
    <property type="molecule type" value="Genomic_DNA"/>
</dbReference>
<dbReference type="OrthoDB" id="767661at2759"/>
<dbReference type="GO" id="GO:0005874">
    <property type="term" value="C:microtubule"/>
    <property type="evidence" value="ECO:0007669"/>
    <property type="project" value="TreeGrafter"/>
</dbReference>
<dbReference type="GO" id="GO:0005794">
    <property type="term" value="C:Golgi apparatus"/>
    <property type="evidence" value="ECO:0007669"/>
    <property type="project" value="TreeGrafter"/>
</dbReference>
<proteinExistence type="predicted"/>
<comment type="caution">
    <text evidence="3">The sequence shown here is derived from an EMBL/GenBank/DDBJ whole genome shotgun (WGS) entry which is preliminary data.</text>
</comment>
<feature type="non-terminal residue" evidence="3">
    <location>
        <position position="1"/>
    </location>
</feature>
<dbReference type="AlphaFoldDB" id="A0A7J6KWW6"/>
<name>A0A7J6KWW6_PERCH</name>
<protein>
    <submittedName>
        <fullName evidence="3">Dynein regulatory complex subunit 4</fullName>
    </submittedName>
</protein>
<dbReference type="GO" id="GO:0031267">
    <property type="term" value="F:small GTPase binding"/>
    <property type="evidence" value="ECO:0007669"/>
    <property type="project" value="InterPro"/>
</dbReference>
<dbReference type="PANTHER" id="PTHR31543">
    <property type="entry name" value="DYNEIN REGULATORY COMPLEX SUBUNIT 4"/>
    <property type="match status" value="1"/>
</dbReference>
<keyword evidence="4" id="KW-1185">Reference proteome</keyword>
<keyword evidence="1" id="KW-0175">Coiled coil</keyword>
<dbReference type="InterPro" id="IPR039308">
    <property type="entry name" value="GAS8"/>
</dbReference>
<dbReference type="GO" id="GO:0031514">
    <property type="term" value="C:motile cilium"/>
    <property type="evidence" value="ECO:0007669"/>
    <property type="project" value="InterPro"/>
</dbReference>
<dbReference type="GO" id="GO:0048870">
    <property type="term" value="P:cell motility"/>
    <property type="evidence" value="ECO:0007669"/>
    <property type="project" value="InterPro"/>
</dbReference>
<evidence type="ECO:0000259" key="2">
    <source>
        <dbReference type="Pfam" id="PF13851"/>
    </source>
</evidence>
<feature type="domain" description="Growth arrest-specific protein 8" evidence="2">
    <location>
        <begin position="48"/>
        <end position="240"/>
    </location>
</feature>
<evidence type="ECO:0000313" key="3">
    <source>
        <dbReference type="EMBL" id="KAF4651392.1"/>
    </source>
</evidence>
<evidence type="ECO:0000313" key="4">
    <source>
        <dbReference type="Proteomes" id="UP000591131"/>
    </source>
</evidence>
<dbReference type="GO" id="GO:0008017">
    <property type="term" value="F:microtubule binding"/>
    <property type="evidence" value="ECO:0007669"/>
    <property type="project" value="InterPro"/>
</dbReference>
<accession>A0A7J6KWW6</accession>